<dbReference type="AlphaFoldDB" id="A0A067FYL5"/>
<dbReference type="Proteomes" id="UP000027120">
    <property type="component" value="Unassembled WGS sequence"/>
</dbReference>
<sequence>PSNNASRIGSWNLLLISIFLVLLHFHLIQ</sequence>
<proteinExistence type="predicted"/>
<evidence type="ECO:0000313" key="3">
    <source>
        <dbReference type="Proteomes" id="UP000027120"/>
    </source>
</evidence>
<feature type="non-terminal residue" evidence="2">
    <location>
        <position position="1"/>
    </location>
</feature>
<evidence type="ECO:0000256" key="1">
    <source>
        <dbReference type="SAM" id="Phobius"/>
    </source>
</evidence>
<gene>
    <name evidence="2" type="ORF">CISIN_1g0182901mg</name>
</gene>
<feature type="transmembrane region" description="Helical" evidence="1">
    <location>
        <begin position="12"/>
        <end position="28"/>
    </location>
</feature>
<organism evidence="2 3">
    <name type="scientific">Citrus sinensis</name>
    <name type="common">Sweet orange</name>
    <name type="synonym">Citrus aurantium var. sinensis</name>
    <dbReference type="NCBI Taxonomy" id="2711"/>
    <lineage>
        <taxon>Eukaryota</taxon>
        <taxon>Viridiplantae</taxon>
        <taxon>Streptophyta</taxon>
        <taxon>Embryophyta</taxon>
        <taxon>Tracheophyta</taxon>
        <taxon>Spermatophyta</taxon>
        <taxon>Magnoliopsida</taxon>
        <taxon>eudicotyledons</taxon>
        <taxon>Gunneridae</taxon>
        <taxon>Pentapetalae</taxon>
        <taxon>rosids</taxon>
        <taxon>malvids</taxon>
        <taxon>Sapindales</taxon>
        <taxon>Rutaceae</taxon>
        <taxon>Aurantioideae</taxon>
        <taxon>Citrus</taxon>
    </lineage>
</organism>
<name>A0A067FYL5_CITSI</name>
<keyword evidence="1" id="KW-0472">Membrane</keyword>
<keyword evidence="1" id="KW-0812">Transmembrane</keyword>
<keyword evidence="1" id="KW-1133">Transmembrane helix</keyword>
<evidence type="ECO:0000313" key="2">
    <source>
        <dbReference type="EMBL" id="KDO68286.1"/>
    </source>
</evidence>
<reference evidence="2 3" key="1">
    <citation type="submission" date="2014-04" db="EMBL/GenBank/DDBJ databases">
        <authorList>
            <consortium name="International Citrus Genome Consortium"/>
            <person name="Gmitter F."/>
            <person name="Chen C."/>
            <person name="Farmerie W."/>
            <person name="Harkins T."/>
            <person name="Desany B."/>
            <person name="Mohiuddin M."/>
            <person name="Kodira C."/>
            <person name="Borodovsky M."/>
            <person name="Lomsadze A."/>
            <person name="Burns P."/>
            <person name="Jenkins J."/>
            <person name="Prochnik S."/>
            <person name="Shu S."/>
            <person name="Chapman J."/>
            <person name="Pitluck S."/>
            <person name="Schmutz J."/>
            <person name="Rokhsar D."/>
        </authorList>
    </citation>
    <scope>NUCLEOTIDE SEQUENCE</scope>
</reference>
<accession>A0A067FYL5</accession>
<protein>
    <submittedName>
        <fullName evidence="2">Uncharacterized protein</fullName>
    </submittedName>
</protein>
<dbReference type="EMBL" id="KK784895">
    <property type="protein sequence ID" value="KDO68286.1"/>
    <property type="molecule type" value="Genomic_DNA"/>
</dbReference>
<keyword evidence="3" id="KW-1185">Reference proteome</keyword>